<dbReference type="RefSeq" id="WP_133559830.1">
    <property type="nucleotide sequence ID" value="NZ_SNZA01000001.1"/>
</dbReference>
<dbReference type="OrthoDB" id="7266652at2"/>
<gene>
    <name evidence="2" type="ORF">C8D85_0555</name>
</gene>
<dbReference type="Proteomes" id="UP000295729">
    <property type="component" value="Unassembled WGS sequence"/>
</dbReference>
<dbReference type="GO" id="GO:0020037">
    <property type="term" value="F:heme binding"/>
    <property type="evidence" value="ECO:0007669"/>
    <property type="project" value="InterPro"/>
</dbReference>
<dbReference type="SUPFAM" id="SSF111126">
    <property type="entry name" value="Ligand-binding domain in the NO signalling and Golgi transport"/>
    <property type="match status" value="1"/>
</dbReference>
<dbReference type="InterPro" id="IPR011644">
    <property type="entry name" value="Heme_NO-bd"/>
</dbReference>
<dbReference type="Gene3D" id="3.90.1520.10">
    <property type="entry name" value="H-NOX domain"/>
    <property type="match status" value="1"/>
</dbReference>
<keyword evidence="3" id="KW-1185">Reference proteome</keyword>
<accession>A0A4V3DGQ8</accession>
<protein>
    <submittedName>
        <fullName evidence="2">Heme-NO-binding protein</fullName>
    </submittedName>
</protein>
<dbReference type="PANTHER" id="PTHR45655">
    <property type="entry name" value="GUANYLATE CYCLASE SOLUBLE SUBUNIT BETA-2"/>
    <property type="match status" value="1"/>
</dbReference>
<proteinExistence type="predicted"/>
<evidence type="ECO:0000313" key="2">
    <source>
        <dbReference type="EMBL" id="TDR15201.1"/>
    </source>
</evidence>
<dbReference type="PANTHER" id="PTHR45655:SF13">
    <property type="entry name" value="SOLUBLE GUANYLATE CYCLASE GCY-32-RELATED"/>
    <property type="match status" value="1"/>
</dbReference>
<feature type="domain" description="Heme NO-binding" evidence="1">
    <location>
        <begin position="3"/>
        <end position="162"/>
    </location>
</feature>
<dbReference type="Pfam" id="PF07700">
    <property type="entry name" value="HNOB"/>
    <property type="match status" value="1"/>
</dbReference>
<sequence>MMGVVYTTFMDMVAERFSEDVLDEVLDDPGLSTGGAFTSVGYYGHTDMIKLVVRLSQITKLPVDTLIEAFGEHLFGVLVGKYPTLAEGRSSSMELLEVVDTAIHVEVLKLYPNAELPEFRCERLEPSVLHMEYRSKRPFSRLALGLIQGCAKHYGETLEISHESFDSEEQYETHFTIKRIQ</sequence>
<dbReference type="InterPro" id="IPR024096">
    <property type="entry name" value="NO_sig/Golgi_transp_ligand-bd"/>
</dbReference>
<dbReference type="InterPro" id="IPR038158">
    <property type="entry name" value="H-NOX_domain_sf"/>
</dbReference>
<evidence type="ECO:0000259" key="1">
    <source>
        <dbReference type="Pfam" id="PF07700"/>
    </source>
</evidence>
<evidence type="ECO:0000313" key="3">
    <source>
        <dbReference type="Proteomes" id="UP000295729"/>
    </source>
</evidence>
<organism evidence="2 3">
    <name type="scientific">Marinomonas communis</name>
    <dbReference type="NCBI Taxonomy" id="28254"/>
    <lineage>
        <taxon>Bacteria</taxon>
        <taxon>Pseudomonadati</taxon>
        <taxon>Pseudomonadota</taxon>
        <taxon>Gammaproteobacteria</taxon>
        <taxon>Oceanospirillales</taxon>
        <taxon>Oceanospirillaceae</taxon>
        <taxon>Marinomonas</taxon>
    </lineage>
</organism>
<dbReference type="EMBL" id="SNZA01000001">
    <property type="protein sequence ID" value="TDR15201.1"/>
    <property type="molecule type" value="Genomic_DNA"/>
</dbReference>
<name>A0A4V3DGQ8_9GAMM</name>
<dbReference type="AlphaFoldDB" id="A0A4V3DGQ8"/>
<comment type="caution">
    <text evidence="2">The sequence shown here is derived from an EMBL/GenBank/DDBJ whole genome shotgun (WGS) entry which is preliminary data.</text>
</comment>
<reference evidence="2 3" key="1">
    <citation type="submission" date="2019-03" db="EMBL/GenBank/DDBJ databases">
        <title>Genomic Encyclopedia of Type Strains, Phase IV (KMG-IV): sequencing the most valuable type-strain genomes for metagenomic binning, comparative biology and taxonomic classification.</title>
        <authorList>
            <person name="Goeker M."/>
        </authorList>
    </citation>
    <scope>NUCLEOTIDE SEQUENCE [LARGE SCALE GENOMIC DNA]</scope>
    <source>
        <strain evidence="2 3">DSM 5604</strain>
    </source>
</reference>